<comment type="subcellular location">
    <subcellularLocation>
        <location evidence="1">Cell membrane</location>
        <topology evidence="1">Multi-pass membrane protein</topology>
    </subcellularLocation>
    <subcellularLocation>
        <location evidence="9">Membrane</location>
        <topology evidence="9">Multi-pass membrane protein</topology>
    </subcellularLocation>
</comment>
<protein>
    <recommendedName>
        <fullName evidence="11">Membrane insertase YidC/Oxa/ALB C-terminal domain-containing protein</fullName>
    </recommendedName>
</protein>
<dbReference type="PANTHER" id="PTHR12428:SF65">
    <property type="entry name" value="CYTOCHROME C OXIDASE ASSEMBLY PROTEIN COX18, MITOCHONDRIAL"/>
    <property type="match status" value="1"/>
</dbReference>
<comment type="caution">
    <text evidence="12">The sequence shown here is derived from an EMBL/GenBank/DDBJ whole genome shotgun (WGS) entry which is preliminary data.</text>
</comment>
<evidence type="ECO:0000256" key="4">
    <source>
        <dbReference type="ARBA" id="ARBA00022692"/>
    </source>
</evidence>
<dbReference type="GO" id="GO:0005886">
    <property type="term" value="C:plasma membrane"/>
    <property type="evidence" value="ECO:0007669"/>
    <property type="project" value="UniProtKB-SubCell"/>
</dbReference>
<comment type="similarity">
    <text evidence="9">Belongs to the OXA1/ALB3/YidC family.</text>
</comment>
<dbReference type="GO" id="GO:0032977">
    <property type="term" value="F:membrane insertase activity"/>
    <property type="evidence" value="ECO:0007669"/>
    <property type="project" value="InterPro"/>
</dbReference>
<evidence type="ECO:0000256" key="3">
    <source>
        <dbReference type="ARBA" id="ARBA00022475"/>
    </source>
</evidence>
<keyword evidence="8" id="KW-0143">Chaperone</keyword>
<organism evidence="12 13">
    <name type="scientific">Candidatus Woesebacteria bacterium RIFCSPHIGHO2_01_FULL_40_22</name>
    <dbReference type="NCBI Taxonomy" id="1802499"/>
    <lineage>
        <taxon>Bacteria</taxon>
        <taxon>Candidatus Woeseibacteriota</taxon>
    </lineage>
</organism>
<dbReference type="Proteomes" id="UP000179221">
    <property type="component" value="Unassembled WGS sequence"/>
</dbReference>
<evidence type="ECO:0000259" key="11">
    <source>
        <dbReference type="Pfam" id="PF02096"/>
    </source>
</evidence>
<dbReference type="InterPro" id="IPR047196">
    <property type="entry name" value="YidC_ALB_C"/>
</dbReference>
<evidence type="ECO:0000256" key="9">
    <source>
        <dbReference type="RuleBase" id="RU003945"/>
    </source>
</evidence>
<dbReference type="GO" id="GO:0051205">
    <property type="term" value="P:protein insertion into membrane"/>
    <property type="evidence" value="ECO:0007669"/>
    <property type="project" value="TreeGrafter"/>
</dbReference>
<evidence type="ECO:0000256" key="5">
    <source>
        <dbReference type="ARBA" id="ARBA00022927"/>
    </source>
</evidence>
<evidence type="ECO:0000313" key="13">
    <source>
        <dbReference type="Proteomes" id="UP000179221"/>
    </source>
</evidence>
<keyword evidence="6 10" id="KW-1133">Transmembrane helix</keyword>
<keyword evidence="4 9" id="KW-0812">Transmembrane</keyword>
<keyword evidence="5" id="KW-0653">Protein transport</keyword>
<feature type="domain" description="Membrane insertase YidC/Oxa/ALB C-terminal" evidence="11">
    <location>
        <begin position="27"/>
        <end position="251"/>
    </location>
</feature>
<sequence length="272" mass="30887">MNPFTTLLIEPLANGLILFYKILGQNMGLAIIGFSVFLRFILSPLTKPYMESMKRMKEVAPHLEKLKKRHAGDKMKLAQAQAELYKQKKINPGAGCIPYLLQIVVLIAFFNVFSRTLYPNTDSIQAFNKILYKPLQFQEGQALNTKFLYLDIKKPDVFKLPFSPLSLPGPILILAAVVQFISAKISMPFIKEEEKIAMKTKQSTDDFQVAMQQSMVYTFPLMTLFIGLRFPSGLAIYWLIFSLLQAQQQYTSQGWGGLTPFIKRVGLLKSES</sequence>
<keyword evidence="3" id="KW-1003">Cell membrane</keyword>
<feature type="transmembrane region" description="Helical" evidence="10">
    <location>
        <begin position="96"/>
        <end position="113"/>
    </location>
</feature>
<reference evidence="12 13" key="1">
    <citation type="journal article" date="2016" name="Nat. Commun.">
        <title>Thousands of microbial genomes shed light on interconnected biogeochemical processes in an aquifer system.</title>
        <authorList>
            <person name="Anantharaman K."/>
            <person name="Brown C.T."/>
            <person name="Hug L.A."/>
            <person name="Sharon I."/>
            <person name="Castelle C.J."/>
            <person name="Probst A.J."/>
            <person name="Thomas B.C."/>
            <person name="Singh A."/>
            <person name="Wilkins M.J."/>
            <person name="Karaoz U."/>
            <person name="Brodie E.L."/>
            <person name="Williams K.H."/>
            <person name="Hubbard S.S."/>
            <person name="Banfield J.F."/>
        </authorList>
    </citation>
    <scope>NUCLEOTIDE SEQUENCE [LARGE SCALE GENOMIC DNA]</scope>
</reference>
<dbReference type="GO" id="GO:0015031">
    <property type="term" value="P:protein transport"/>
    <property type="evidence" value="ECO:0007669"/>
    <property type="project" value="UniProtKB-KW"/>
</dbReference>
<evidence type="ECO:0000256" key="1">
    <source>
        <dbReference type="ARBA" id="ARBA00004651"/>
    </source>
</evidence>
<name>A0A1F7YGB0_9BACT</name>
<proteinExistence type="inferred from homology"/>
<feature type="transmembrane region" description="Helical" evidence="10">
    <location>
        <begin position="221"/>
        <end position="244"/>
    </location>
</feature>
<dbReference type="EMBL" id="MGGL01000015">
    <property type="protein sequence ID" value="OGM26200.1"/>
    <property type="molecule type" value="Genomic_DNA"/>
</dbReference>
<dbReference type="InterPro" id="IPR028055">
    <property type="entry name" value="YidC/Oxa/ALB_C"/>
</dbReference>
<evidence type="ECO:0000313" key="12">
    <source>
        <dbReference type="EMBL" id="OGM26200.1"/>
    </source>
</evidence>
<accession>A0A1F7YGB0</accession>
<evidence type="ECO:0000256" key="10">
    <source>
        <dbReference type="SAM" id="Phobius"/>
    </source>
</evidence>
<evidence type="ECO:0000256" key="6">
    <source>
        <dbReference type="ARBA" id="ARBA00022989"/>
    </source>
</evidence>
<evidence type="ECO:0000256" key="8">
    <source>
        <dbReference type="ARBA" id="ARBA00023186"/>
    </source>
</evidence>
<keyword evidence="7 10" id="KW-0472">Membrane</keyword>
<evidence type="ECO:0000256" key="2">
    <source>
        <dbReference type="ARBA" id="ARBA00022448"/>
    </source>
</evidence>
<feature type="transmembrane region" description="Helical" evidence="10">
    <location>
        <begin position="171"/>
        <end position="190"/>
    </location>
</feature>
<dbReference type="InterPro" id="IPR001708">
    <property type="entry name" value="YidC/ALB3/OXA1/COX18"/>
</dbReference>
<dbReference type="NCBIfam" id="TIGR03592">
    <property type="entry name" value="yidC_oxa1_cterm"/>
    <property type="match status" value="1"/>
</dbReference>
<gene>
    <name evidence="12" type="ORF">A2628_02575</name>
</gene>
<dbReference type="AlphaFoldDB" id="A0A1F7YGB0"/>
<dbReference type="Pfam" id="PF02096">
    <property type="entry name" value="60KD_IMP"/>
    <property type="match status" value="1"/>
</dbReference>
<dbReference type="CDD" id="cd20070">
    <property type="entry name" value="5TM_YidC_Alb3"/>
    <property type="match status" value="1"/>
</dbReference>
<dbReference type="PANTHER" id="PTHR12428">
    <property type="entry name" value="OXA1"/>
    <property type="match status" value="1"/>
</dbReference>
<keyword evidence="2" id="KW-0813">Transport</keyword>
<evidence type="ECO:0000256" key="7">
    <source>
        <dbReference type="ARBA" id="ARBA00023136"/>
    </source>
</evidence>